<comment type="caution">
    <text evidence="11">The sequence shown here is derived from an EMBL/GenBank/DDBJ whole genome shotgun (WGS) entry which is preliminary data.</text>
</comment>
<organism evidence="11 12">
    <name type="scientific">Geodia barretti</name>
    <name type="common">Barrett's horny sponge</name>
    <dbReference type="NCBI Taxonomy" id="519541"/>
    <lineage>
        <taxon>Eukaryota</taxon>
        <taxon>Metazoa</taxon>
        <taxon>Porifera</taxon>
        <taxon>Demospongiae</taxon>
        <taxon>Heteroscleromorpha</taxon>
        <taxon>Tetractinellida</taxon>
        <taxon>Astrophorina</taxon>
        <taxon>Geodiidae</taxon>
        <taxon>Geodia</taxon>
    </lineage>
</organism>
<evidence type="ECO:0000256" key="9">
    <source>
        <dbReference type="SAM" id="SignalP"/>
    </source>
</evidence>
<keyword evidence="6" id="KW-0479">Metal-binding</keyword>
<feature type="domain" description="PA" evidence="10">
    <location>
        <begin position="702"/>
        <end position="789"/>
    </location>
</feature>
<dbReference type="PANTHER" id="PTHR45679">
    <property type="entry name" value="ER DEGRADATION-ENHANCING ALPHA-MANNOSIDASE-LIKE PROTEIN 2"/>
    <property type="match status" value="1"/>
</dbReference>
<gene>
    <name evidence="11" type="ORF">GBAR_LOCUS13370</name>
</gene>
<dbReference type="Pfam" id="PF02225">
    <property type="entry name" value="PA"/>
    <property type="match status" value="1"/>
</dbReference>
<sequence length="830" mass="91252">MALKNAVLAACVSLVLVAVVGAITRAEKQHYKNKVVEMFFHAYNSYMNFAYPADELMPLSCKGRVRGVDRSRGSVDEALGSFSLTLIDSLDTLAVLGALDEFSEAIQLVLRDVRYDSDLVVSVFETNIRVLGGLLGAHFAAVALKEKGHHQLSWYSDQLLEKAEEVGQRLLPAFNTSTGLPYPKINLLRGMEYGDVDKTTCTACAGTNILEFAALSRLTGNAAYETKARRSMEAIWMARHRGHDLVGTTIDINNGQWTRKDSGVGAGIDSYYEYCLKYYILLGDTEYLHRFNKHYTAIKKYISNGPLLVDVNMAAPNKMSRSFMDSLLAFWPGLQVLWGDIGAAIHTHDMLYHVTQRHNFLPEAFTLDFKVHWGQHPLRPEFIESTYFLYMATGDPYYLDVGKTVIDNLNEHARVYCGFAGIKDVKLNTHEDRMDSFVLAETFKYLYLLFSEEEDLVLDMDDFVFNTEAHLFPLSLATSPLPPSPSSTTSPSSSVYVNATESTDQSGGPDAATPTDVGGNESVVMTRPLVCQKDSFAAPYIQADRYRRMMLQQCTVSRFGIRPPPQRKRSDGSVYQSRLSVSSLDFSDREQLSLLKDMGIVIQAMSDGRVQISHTMQLARNQEDAEEGWYLMQEIIKAMDAQRAMGGGGGGGGGTREAKQVWILSPDVEDDKIAVGPALFGPDLGGDKDYQVAAGLVILEESSKACSTLPGDLGLSGKIVLIPRGGCLFVQKVREAQKMGAVGVIIEDNVLTDHNADSLPQTFSMSGDTTSGDIQIPSVFMLAEDGARLRDVAATSYGEEVFVLLTWTRKKGEEGGEEEEGEEEGGGGSG</sequence>
<feature type="signal peptide" evidence="9">
    <location>
        <begin position="1"/>
        <end position="22"/>
    </location>
</feature>
<dbReference type="InterPro" id="IPR012341">
    <property type="entry name" value="6hp_glycosidase-like_sf"/>
</dbReference>
<dbReference type="Gene3D" id="1.50.10.10">
    <property type="match status" value="1"/>
</dbReference>
<dbReference type="EMBL" id="CASHTH010001979">
    <property type="protein sequence ID" value="CAI8022845.1"/>
    <property type="molecule type" value="Genomic_DNA"/>
</dbReference>
<dbReference type="SUPFAM" id="SSF52025">
    <property type="entry name" value="PA domain"/>
    <property type="match status" value="1"/>
</dbReference>
<feature type="compositionally biased region" description="Polar residues" evidence="8">
    <location>
        <begin position="495"/>
        <end position="506"/>
    </location>
</feature>
<dbReference type="GO" id="GO:1904380">
    <property type="term" value="P:endoplasmic reticulum mannose trimming"/>
    <property type="evidence" value="ECO:0007669"/>
    <property type="project" value="InterPro"/>
</dbReference>
<feature type="active site" description="Proton donor" evidence="5">
    <location>
        <position position="125"/>
    </location>
</feature>
<reference evidence="11" key="1">
    <citation type="submission" date="2023-03" db="EMBL/GenBank/DDBJ databases">
        <authorList>
            <person name="Steffen K."/>
            <person name="Cardenas P."/>
        </authorList>
    </citation>
    <scope>NUCLEOTIDE SEQUENCE</scope>
</reference>
<dbReference type="InterPro" id="IPR044674">
    <property type="entry name" value="EDEM1/2/3"/>
</dbReference>
<dbReference type="AlphaFoldDB" id="A0AA35S3N7"/>
<dbReference type="Proteomes" id="UP001174909">
    <property type="component" value="Unassembled WGS sequence"/>
</dbReference>
<dbReference type="GO" id="GO:0044322">
    <property type="term" value="C:endoplasmic reticulum quality control compartment"/>
    <property type="evidence" value="ECO:0007669"/>
    <property type="project" value="GOC"/>
</dbReference>
<evidence type="ECO:0000256" key="7">
    <source>
        <dbReference type="RuleBase" id="RU361193"/>
    </source>
</evidence>
<evidence type="ECO:0000256" key="1">
    <source>
        <dbReference type="ARBA" id="ARBA00004240"/>
    </source>
</evidence>
<keyword evidence="3" id="KW-0256">Endoplasmic reticulum</keyword>
<dbReference type="Pfam" id="PF01532">
    <property type="entry name" value="Glyco_hydro_47"/>
    <property type="match status" value="1"/>
</dbReference>
<comment type="similarity">
    <text evidence="2 7">Belongs to the glycosyl hydrolase 47 family.</text>
</comment>
<feature type="compositionally biased region" description="Acidic residues" evidence="8">
    <location>
        <begin position="815"/>
        <end position="830"/>
    </location>
</feature>
<keyword evidence="6" id="KW-0106">Calcium</keyword>
<keyword evidence="12" id="KW-1185">Reference proteome</keyword>
<dbReference type="GO" id="GO:0004571">
    <property type="term" value="F:mannosyl-oligosaccharide 1,2-alpha-mannosidase activity"/>
    <property type="evidence" value="ECO:0007669"/>
    <property type="project" value="InterPro"/>
</dbReference>
<evidence type="ECO:0000256" key="2">
    <source>
        <dbReference type="ARBA" id="ARBA00007658"/>
    </source>
</evidence>
<feature type="region of interest" description="Disordered" evidence="8">
    <location>
        <begin position="480"/>
        <end position="519"/>
    </location>
</feature>
<comment type="subcellular location">
    <subcellularLocation>
        <location evidence="1">Endoplasmic reticulum</location>
    </subcellularLocation>
</comment>
<dbReference type="SUPFAM" id="SSF48225">
    <property type="entry name" value="Seven-hairpin glycosidases"/>
    <property type="match status" value="1"/>
</dbReference>
<keyword evidence="7" id="KW-0326">Glycosidase</keyword>
<evidence type="ECO:0000256" key="4">
    <source>
        <dbReference type="ARBA" id="ARBA00023180"/>
    </source>
</evidence>
<protein>
    <recommendedName>
        <fullName evidence="7">alpha-1,2-Mannosidase</fullName>
        <ecNumber evidence="7">3.2.1.-</ecNumber>
    </recommendedName>
</protein>
<dbReference type="GO" id="GO:0016020">
    <property type="term" value="C:membrane"/>
    <property type="evidence" value="ECO:0007669"/>
    <property type="project" value="InterPro"/>
</dbReference>
<proteinExistence type="inferred from homology"/>
<evidence type="ECO:0000256" key="6">
    <source>
        <dbReference type="PIRSR" id="PIRSR601382-2"/>
    </source>
</evidence>
<evidence type="ECO:0000256" key="5">
    <source>
        <dbReference type="PIRSR" id="PIRSR601382-1"/>
    </source>
</evidence>
<dbReference type="InterPro" id="IPR046450">
    <property type="entry name" value="PA_dom_sf"/>
</dbReference>
<dbReference type="InterPro" id="IPR001382">
    <property type="entry name" value="Glyco_hydro_47"/>
</dbReference>
<feature type="region of interest" description="Disordered" evidence="8">
    <location>
        <begin position="809"/>
        <end position="830"/>
    </location>
</feature>
<feature type="active site" evidence="5">
    <location>
        <position position="269"/>
    </location>
</feature>
<dbReference type="PANTHER" id="PTHR45679:SF2">
    <property type="entry name" value="ER DEGRADATION-ENHANCING ALPHA-MANNOSIDASE-LIKE PROTEIN 3"/>
    <property type="match status" value="1"/>
</dbReference>
<keyword evidence="9" id="KW-0732">Signal</keyword>
<name>A0AA35S3N7_GEOBA</name>
<dbReference type="EC" id="3.2.1.-" evidence="7"/>
<evidence type="ECO:0000259" key="10">
    <source>
        <dbReference type="Pfam" id="PF02225"/>
    </source>
</evidence>
<dbReference type="InterPro" id="IPR003137">
    <property type="entry name" value="PA_domain"/>
</dbReference>
<accession>A0AA35S3N7</accession>
<comment type="cofactor">
    <cofactor evidence="6">
        <name>Ca(2+)</name>
        <dbReference type="ChEBI" id="CHEBI:29108"/>
    </cofactor>
</comment>
<dbReference type="InterPro" id="IPR036026">
    <property type="entry name" value="Seven-hairpin_glycosidases"/>
</dbReference>
<evidence type="ECO:0000313" key="11">
    <source>
        <dbReference type="EMBL" id="CAI8022845.1"/>
    </source>
</evidence>
<dbReference type="PRINTS" id="PR00747">
    <property type="entry name" value="GLYHDRLASE47"/>
</dbReference>
<dbReference type="GO" id="GO:0005509">
    <property type="term" value="F:calcium ion binding"/>
    <property type="evidence" value="ECO:0007669"/>
    <property type="project" value="InterPro"/>
</dbReference>
<feature type="active site" description="Proton donor" evidence="5">
    <location>
        <position position="363"/>
    </location>
</feature>
<keyword evidence="7" id="KW-0378">Hydrolase</keyword>
<dbReference type="GO" id="GO:0005975">
    <property type="term" value="P:carbohydrate metabolic process"/>
    <property type="evidence" value="ECO:0007669"/>
    <property type="project" value="InterPro"/>
</dbReference>
<evidence type="ECO:0000313" key="12">
    <source>
        <dbReference type="Proteomes" id="UP001174909"/>
    </source>
</evidence>
<dbReference type="Gene3D" id="3.50.30.30">
    <property type="match status" value="1"/>
</dbReference>
<feature type="binding site" evidence="6">
    <location>
        <position position="467"/>
    </location>
    <ligand>
        <name>Ca(2+)</name>
        <dbReference type="ChEBI" id="CHEBI:29108"/>
    </ligand>
</feature>
<feature type="active site" evidence="5">
    <location>
        <position position="381"/>
    </location>
</feature>
<evidence type="ECO:0000256" key="3">
    <source>
        <dbReference type="ARBA" id="ARBA00022824"/>
    </source>
</evidence>
<keyword evidence="4" id="KW-0325">Glycoprotein</keyword>
<evidence type="ECO:0000256" key="8">
    <source>
        <dbReference type="SAM" id="MobiDB-lite"/>
    </source>
</evidence>
<feature type="chain" id="PRO_5041332420" description="alpha-1,2-Mannosidase" evidence="9">
    <location>
        <begin position="23"/>
        <end position="830"/>
    </location>
</feature>